<feature type="transmembrane region" description="Helical" evidence="6">
    <location>
        <begin position="65"/>
        <end position="86"/>
    </location>
</feature>
<reference evidence="7" key="1">
    <citation type="submission" date="2024-05" db="EMBL/GenBank/DDBJ databases">
        <title>Isolation and characterization of Sporomusa carbonis sp. nov., a carboxydotrophic hydrogenogen in the genus of Sporomusa isolated from a charcoal burning pile.</title>
        <authorList>
            <person name="Boeer T."/>
            <person name="Rosenbaum F."/>
            <person name="Eysell L."/>
            <person name="Mueller V."/>
            <person name="Daniel R."/>
            <person name="Poehlein A."/>
        </authorList>
    </citation>
    <scope>NUCLEOTIDE SEQUENCE [LARGE SCALE GENOMIC DNA]</scope>
    <source>
        <strain evidence="7">DSM 3132</strain>
    </source>
</reference>
<keyword evidence="3 6" id="KW-0812">Transmembrane</keyword>
<accession>A0ABZ3J9U9</accession>
<feature type="transmembrane region" description="Helical" evidence="6">
    <location>
        <begin position="152"/>
        <end position="177"/>
    </location>
</feature>
<evidence type="ECO:0000256" key="5">
    <source>
        <dbReference type="ARBA" id="ARBA00023136"/>
    </source>
</evidence>
<evidence type="ECO:0000256" key="4">
    <source>
        <dbReference type="ARBA" id="ARBA00022989"/>
    </source>
</evidence>
<evidence type="ECO:0000256" key="2">
    <source>
        <dbReference type="ARBA" id="ARBA00022475"/>
    </source>
</evidence>
<gene>
    <name evidence="7" type="primary">rhtB_3</name>
    <name evidence="7" type="ORF">SPACI_048850</name>
</gene>
<sequence>MDDITYWLLFLSASLAINISPGPDLLYILSRTIASGKNVGMACSLGVGTGALVHVTAAALGLSAILATSVLAFSLVKYVGAAYLIYLGIKNFRSHGNTLELPAANLLTVSSWAAFKQEMLVDILNPKAAIFFMAFLPQFIRPEIGTVPLQLLGLGILVILMGFAVEFSFIFLAAKITGCLRRHQAMSSWLDRAFGSILIALGVRLAFVERT</sequence>
<protein>
    <submittedName>
        <fullName evidence="7">Homoserine/homoserine lactone efflux protein</fullName>
    </submittedName>
</protein>
<feature type="transmembrane region" description="Helical" evidence="6">
    <location>
        <begin position="39"/>
        <end position="59"/>
    </location>
</feature>
<evidence type="ECO:0000313" key="7">
    <source>
        <dbReference type="EMBL" id="XFO74774.1"/>
    </source>
</evidence>
<dbReference type="EMBL" id="CP155571">
    <property type="protein sequence ID" value="XFO74774.1"/>
    <property type="molecule type" value="Genomic_DNA"/>
</dbReference>
<keyword evidence="2" id="KW-1003">Cell membrane</keyword>
<organism evidence="7 8">
    <name type="scientific">Sporomusa acidovorans (strain ATCC 49682 / DSM 3132 / Mol)</name>
    <dbReference type="NCBI Taxonomy" id="1123286"/>
    <lineage>
        <taxon>Bacteria</taxon>
        <taxon>Bacillati</taxon>
        <taxon>Bacillota</taxon>
        <taxon>Negativicutes</taxon>
        <taxon>Selenomonadales</taxon>
        <taxon>Sporomusaceae</taxon>
        <taxon>Sporomusa</taxon>
    </lineage>
</organism>
<dbReference type="InterPro" id="IPR001123">
    <property type="entry name" value="LeuE-type"/>
</dbReference>
<proteinExistence type="predicted"/>
<dbReference type="PIRSF" id="PIRSF006324">
    <property type="entry name" value="LeuE"/>
    <property type="match status" value="1"/>
</dbReference>
<evidence type="ECO:0000256" key="6">
    <source>
        <dbReference type="SAM" id="Phobius"/>
    </source>
</evidence>
<feature type="transmembrane region" description="Helical" evidence="6">
    <location>
        <begin position="189"/>
        <end position="207"/>
    </location>
</feature>
<dbReference type="RefSeq" id="WP_093793982.1">
    <property type="nucleotide sequence ID" value="NZ_CP155571.1"/>
</dbReference>
<comment type="subcellular location">
    <subcellularLocation>
        <location evidence="1">Cell membrane</location>
        <topology evidence="1">Multi-pass membrane protein</topology>
    </subcellularLocation>
</comment>
<keyword evidence="4 6" id="KW-1133">Transmembrane helix</keyword>
<evidence type="ECO:0000256" key="3">
    <source>
        <dbReference type="ARBA" id="ARBA00022692"/>
    </source>
</evidence>
<name>A0ABZ3J9U9_SPOA4</name>
<dbReference type="Pfam" id="PF01810">
    <property type="entry name" value="LysE"/>
    <property type="match status" value="1"/>
</dbReference>
<dbReference type="PANTHER" id="PTHR30086">
    <property type="entry name" value="ARGININE EXPORTER PROTEIN ARGO"/>
    <property type="match status" value="1"/>
</dbReference>
<dbReference type="PANTHER" id="PTHR30086:SF20">
    <property type="entry name" value="ARGININE EXPORTER PROTEIN ARGO-RELATED"/>
    <property type="match status" value="1"/>
</dbReference>
<feature type="transmembrane region" description="Helical" evidence="6">
    <location>
        <begin position="6"/>
        <end position="27"/>
    </location>
</feature>
<evidence type="ECO:0000313" key="8">
    <source>
        <dbReference type="Proteomes" id="UP000216052"/>
    </source>
</evidence>
<evidence type="ECO:0000256" key="1">
    <source>
        <dbReference type="ARBA" id="ARBA00004651"/>
    </source>
</evidence>
<keyword evidence="5 6" id="KW-0472">Membrane</keyword>
<keyword evidence="8" id="KW-1185">Reference proteome</keyword>
<dbReference type="Proteomes" id="UP000216052">
    <property type="component" value="Chromosome"/>
</dbReference>